<feature type="binding site" evidence="9">
    <location>
        <position position="290"/>
    </location>
    <ligand>
        <name>K(+)</name>
        <dbReference type="ChEBI" id="CHEBI:29103"/>
    </ligand>
</feature>
<dbReference type="Proteomes" id="UP001529201">
    <property type="component" value="Unassembled WGS sequence"/>
</dbReference>
<dbReference type="EMBL" id="CP042383">
    <property type="protein sequence ID" value="QEA41049.1"/>
    <property type="molecule type" value="Genomic_DNA"/>
</dbReference>
<comment type="subcellular location">
    <subcellularLocation>
        <location evidence="9">Cytoplasm</location>
    </subcellularLocation>
</comment>
<feature type="binding site" evidence="9">
    <location>
        <position position="184"/>
    </location>
    <ligand>
        <name>ATP</name>
        <dbReference type="ChEBI" id="CHEBI:30616"/>
    </ligand>
</feature>
<keyword evidence="6 9" id="KW-0460">Magnesium</keyword>
<dbReference type="InterPro" id="IPR011877">
    <property type="entry name" value="Ribokinase"/>
</dbReference>
<evidence type="ECO:0000256" key="10">
    <source>
        <dbReference type="NCBIfam" id="TIGR02152"/>
    </source>
</evidence>
<comment type="caution">
    <text evidence="9">Lacks conserved residue(s) required for the propagation of feature annotation.</text>
</comment>
<feature type="binding site" evidence="9">
    <location>
        <begin position="253"/>
        <end position="254"/>
    </location>
    <ligand>
        <name>ATP</name>
        <dbReference type="ChEBI" id="CHEBI:30616"/>
    </ligand>
</feature>
<dbReference type="GO" id="GO:0005829">
    <property type="term" value="C:cytosol"/>
    <property type="evidence" value="ECO:0007669"/>
    <property type="project" value="TreeGrafter"/>
</dbReference>
<comment type="catalytic activity">
    <reaction evidence="9">
        <text>D-ribose + ATP = D-ribose 5-phosphate + ADP + H(+)</text>
        <dbReference type="Rhea" id="RHEA:13697"/>
        <dbReference type="ChEBI" id="CHEBI:15378"/>
        <dbReference type="ChEBI" id="CHEBI:30616"/>
        <dbReference type="ChEBI" id="CHEBI:47013"/>
        <dbReference type="ChEBI" id="CHEBI:78346"/>
        <dbReference type="ChEBI" id="CHEBI:456216"/>
        <dbReference type="EC" id="2.7.1.15"/>
    </reaction>
</comment>
<proteinExistence type="inferred from homology"/>
<feature type="binding site" evidence="9">
    <location>
        <position position="139"/>
    </location>
    <ligand>
        <name>substrate</name>
    </ligand>
</feature>
<dbReference type="CDD" id="cd01174">
    <property type="entry name" value="ribokinase"/>
    <property type="match status" value="1"/>
</dbReference>
<dbReference type="NCBIfam" id="TIGR02152">
    <property type="entry name" value="D_ribokin_bact"/>
    <property type="match status" value="1"/>
</dbReference>
<dbReference type="KEGG" id="lpse:FGL85_00120"/>
<dbReference type="GeneID" id="64345399"/>
<keyword evidence="1 9" id="KW-0808">Transferase</keyword>
<evidence type="ECO:0000256" key="8">
    <source>
        <dbReference type="ARBA" id="ARBA00023277"/>
    </source>
</evidence>
<evidence type="ECO:0000256" key="1">
    <source>
        <dbReference type="ARBA" id="ARBA00022679"/>
    </source>
</evidence>
<keyword evidence="7 9" id="KW-0630">Potassium</keyword>
<dbReference type="RefSeq" id="WP_147651035.1">
    <property type="nucleotide sequence ID" value="NZ_CP042383.1"/>
</dbReference>
<feature type="binding site" evidence="9">
    <location>
        <begin position="39"/>
        <end position="43"/>
    </location>
    <ligand>
        <name>substrate</name>
    </ligand>
</feature>
<organism evidence="13 14">
    <name type="scientific">Leuconostoc pseudomesenteroides</name>
    <dbReference type="NCBI Taxonomy" id="33968"/>
    <lineage>
        <taxon>Bacteria</taxon>
        <taxon>Bacillati</taxon>
        <taxon>Bacillota</taxon>
        <taxon>Bacilli</taxon>
        <taxon>Lactobacillales</taxon>
        <taxon>Lactobacillaceae</taxon>
        <taxon>Leuconostoc</taxon>
    </lineage>
</organism>
<dbReference type="AlphaFoldDB" id="A0A5B8SVT7"/>
<feature type="binding site" evidence="9">
    <location>
        <position position="248"/>
    </location>
    <ligand>
        <name>K(+)</name>
        <dbReference type="ChEBI" id="CHEBI:29103"/>
    </ligand>
</feature>
<feature type="binding site" evidence="9">
    <location>
        <position position="294"/>
    </location>
    <ligand>
        <name>K(+)</name>
        <dbReference type="ChEBI" id="CHEBI:29103"/>
    </ligand>
</feature>
<keyword evidence="5 9" id="KW-0067">ATP-binding</keyword>
<reference evidence="13 14" key="1">
    <citation type="submission" date="2019-06" db="EMBL/GenBank/DDBJ databases">
        <title>Genome analyses of bacteria isolated from kimchi.</title>
        <authorList>
            <person name="Lee S."/>
            <person name="Ahn S."/>
            <person name="Roh S."/>
        </authorList>
    </citation>
    <scope>NUCLEOTIDE SEQUENCE [LARGE SCALE GENOMIC DNA]</scope>
    <source>
        <strain evidence="13 14">CBA3630</strain>
    </source>
</reference>
<feature type="binding site" evidence="9">
    <location>
        <position position="285"/>
    </location>
    <ligand>
        <name>K(+)</name>
        <dbReference type="ChEBI" id="CHEBI:29103"/>
    </ligand>
</feature>
<dbReference type="Pfam" id="PF00294">
    <property type="entry name" value="PfkB"/>
    <property type="match status" value="1"/>
</dbReference>
<dbReference type="EMBL" id="JARGDN010000003">
    <property type="protein sequence ID" value="MDG9733185.1"/>
    <property type="molecule type" value="Genomic_DNA"/>
</dbReference>
<dbReference type="InterPro" id="IPR029056">
    <property type="entry name" value="Ribokinase-like"/>
</dbReference>
<keyword evidence="15" id="KW-1185">Reference proteome</keyword>
<evidence type="ECO:0000256" key="9">
    <source>
        <dbReference type="HAMAP-Rule" id="MF_01987"/>
    </source>
</evidence>
<gene>
    <name evidence="9 13" type="primary">rbsK</name>
    <name evidence="13" type="ORF">FGL85_00120</name>
    <name evidence="12" type="ORF">P1N92_03505</name>
</gene>
<evidence type="ECO:0000313" key="15">
    <source>
        <dbReference type="Proteomes" id="UP001529201"/>
    </source>
</evidence>
<dbReference type="GO" id="GO:0046872">
    <property type="term" value="F:metal ion binding"/>
    <property type="evidence" value="ECO:0007669"/>
    <property type="project" value="UniProtKB-KW"/>
</dbReference>
<feature type="binding site" evidence="9">
    <location>
        <position position="288"/>
    </location>
    <ligand>
        <name>K(+)</name>
        <dbReference type="ChEBI" id="CHEBI:29103"/>
    </ligand>
</feature>
<evidence type="ECO:0000256" key="3">
    <source>
        <dbReference type="ARBA" id="ARBA00022741"/>
    </source>
</evidence>
<keyword evidence="8 9" id="KW-0119">Carbohydrate metabolism</keyword>
<dbReference type="InterPro" id="IPR011611">
    <property type="entry name" value="PfkB_dom"/>
</dbReference>
<evidence type="ECO:0000256" key="7">
    <source>
        <dbReference type="ARBA" id="ARBA00022958"/>
    </source>
</evidence>
<feature type="active site" description="Proton acceptor" evidence="9">
    <location>
        <position position="254"/>
    </location>
</feature>
<name>A0A5B8SVT7_LEUPS</name>
<feature type="binding site" evidence="9">
    <location>
        <position position="254"/>
    </location>
    <ligand>
        <name>substrate</name>
    </ligand>
</feature>
<keyword evidence="3 9" id="KW-0547">Nucleotide-binding</keyword>
<feature type="binding site" evidence="9">
    <location>
        <begin position="222"/>
        <end position="227"/>
    </location>
    <ligand>
        <name>ATP</name>
        <dbReference type="ChEBI" id="CHEBI:30616"/>
    </ligand>
</feature>
<keyword evidence="2 9" id="KW-0479">Metal-binding</keyword>
<protein>
    <recommendedName>
        <fullName evidence="9 10">Ribokinase</fullName>
        <shortName evidence="9">RK</shortName>
        <ecNumber evidence="9 10">2.7.1.15</ecNumber>
    </recommendedName>
</protein>
<comment type="function">
    <text evidence="9">Catalyzes the phosphorylation of ribose at O-5 in a reaction requiring ATP and magnesium. The resulting D-ribose-5-phosphate can then be used either for sythesis of nucleotides, histidine, and tryptophan, or as a component of the pentose phosphate pathway.</text>
</comment>
<comment type="subunit">
    <text evidence="9">Homodimer.</text>
</comment>
<dbReference type="UniPathway" id="UPA00916">
    <property type="reaction ID" value="UER00889"/>
</dbReference>
<evidence type="ECO:0000256" key="6">
    <source>
        <dbReference type="ARBA" id="ARBA00022842"/>
    </source>
</evidence>
<dbReference type="HAMAP" id="MF_01987">
    <property type="entry name" value="Ribokinase"/>
    <property type="match status" value="1"/>
</dbReference>
<dbReference type="GO" id="GO:0004747">
    <property type="term" value="F:ribokinase activity"/>
    <property type="evidence" value="ECO:0007669"/>
    <property type="project" value="UniProtKB-UniRule"/>
</dbReference>
<evidence type="ECO:0000313" key="14">
    <source>
        <dbReference type="Proteomes" id="UP000321296"/>
    </source>
</evidence>
<comment type="cofactor">
    <cofactor evidence="9">
        <name>Mg(2+)</name>
        <dbReference type="ChEBI" id="CHEBI:18420"/>
    </cofactor>
    <text evidence="9">Requires a divalent cation, most likely magnesium in vivo, as an electrophilic catalyst to aid phosphoryl group transfer. It is the chelate of the metal and the nucleotide that is the actual substrate.</text>
</comment>
<dbReference type="PANTHER" id="PTHR10584:SF166">
    <property type="entry name" value="RIBOKINASE"/>
    <property type="match status" value="1"/>
</dbReference>
<keyword evidence="4 9" id="KW-0418">Kinase</keyword>
<evidence type="ECO:0000256" key="5">
    <source>
        <dbReference type="ARBA" id="ARBA00022840"/>
    </source>
</evidence>
<sequence>MNKVVVIGSLNIDLITKIGRLPLQGETMSVREQVTSFGGKGANQAVAAARQGSEVTFVGAVGNDENGDAFKKLLRQENINTDYIVSKQQSTGSAVILLEENGHNTILVNGGANARLDVADIQNAKQVIEKADIVVAQLEVPSETVIEAFKIAKNAGAMTVLNPAPVRKQLDQELINYTDLIVPNETEAAALANENPTTEVAVIEKTIYHKLQGQGLENVIITLGDKGVYYKVLNKSQLLPIFKVQTLDTTAAGDTFIGTIAANLHADYANLEETLLRSSLASSIAVSRAGAIASIPNSKDIEEQFKKNNDNTRVL</sequence>
<feature type="binding site" evidence="9">
    <location>
        <position position="250"/>
    </location>
    <ligand>
        <name>K(+)</name>
        <dbReference type="ChEBI" id="CHEBI:29103"/>
    </ligand>
</feature>
<evidence type="ECO:0000259" key="11">
    <source>
        <dbReference type="Pfam" id="PF00294"/>
    </source>
</evidence>
<dbReference type="SUPFAM" id="SSF53613">
    <property type="entry name" value="Ribokinase-like"/>
    <property type="match status" value="1"/>
</dbReference>
<dbReference type="Gene3D" id="3.40.1190.20">
    <property type="match status" value="1"/>
</dbReference>
<accession>A0A5B8SVT7</accession>
<comment type="activity regulation">
    <text evidence="9">Activated by a monovalent cation that binds near, but not in, the active site. The most likely occupant of the site in vivo is potassium. Ion binding induces a conformational change that may alter substrate affinity.</text>
</comment>
<dbReference type="InterPro" id="IPR002139">
    <property type="entry name" value="Ribo/fructo_kinase"/>
</dbReference>
<dbReference type="GO" id="GO:0005524">
    <property type="term" value="F:ATP binding"/>
    <property type="evidence" value="ECO:0007669"/>
    <property type="project" value="UniProtKB-UniRule"/>
</dbReference>
<feature type="domain" description="Carbohydrate kinase PfkB" evidence="11">
    <location>
        <begin position="1"/>
        <end position="296"/>
    </location>
</feature>
<comment type="similarity">
    <text evidence="9">Belongs to the carbohydrate kinase PfkB family. Ribokinase subfamily.</text>
</comment>
<reference evidence="12 15" key="2">
    <citation type="submission" date="2023-02" db="EMBL/GenBank/DDBJ databases">
        <title>Antimicrobial susceptibility testing and tentative epidemiological cut-off values for Lactobacillaceae family species intended for ingestion.</title>
        <authorList>
            <person name="Noehr-Meldgaard K."/>
            <person name="Struve C."/>
            <person name="Ingmer H."/>
            <person name="Koza A."/>
            <person name="Al-Nakeeb K."/>
            <person name="Agersoe Y."/>
        </authorList>
    </citation>
    <scope>NUCLEOTIDE SEQUENCE [LARGE SCALE GENOMIC DNA]</scope>
    <source>
        <strain evidence="12 15">DSM 20193</strain>
    </source>
</reference>
<feature type="binding site" evidence="9">
    <location>
        <begin position="11"/>
        <end position="13"/>
    </location>
    <ligand>
        <name>substrate</name>
    </ligand>
</feature>
<comment type="pathway">
    <text evidence="9">Carbohydrate metabolism; D-ribose degradation; D-ribose 5-phosphate from beta-D-ribopyranose: step 2/2.</text>
</comment>
<keyword evidence="9" id="KW-0963">Cytoplasm</keyword>
<dbReference type="PANTHER" id="PTHR10584">
    <property type="entry name" value="SUGAR KINASE"/>
    <property type="match status" value="1"/>
</dbReference>
<evidence type="ECO:0000313" key="13">
    <source>
        <dbReference type="EMBL" id="QEA41049.1"/>
    </source>
</evidence>
<dbReference type="Proteomes" id="UP000321296">
    <property type="component" value="Chromosome"/>
</dbReference>
<evidence type="ECO:0000256" key="2">
    <source>
        <dbReference type="ARBA" id="ARBA00022723"/>
    </source>
</evidence>
<evidence type="ECO:0000313" key="12">
    <source>
        <dbReference type="EMBL" id="MDG9733185.1"/>
    </source>
</evidence>
<evidence type="ECO:0000256" key="4">
    <source>
        <dbReference type="ARBA" id="ARBA00022777"/>
    </source>
</evidence>
<dbReference type="GO" id="GO:0019303">
    <property type="term" value="P:D-ribose catabolic process"/>
    <property type="evidence" value="ECO:0007669"/>
    <property type="project" value="UniProtKB-UniRule"/>
</dbReference>
<dbReference type="EC" id="2.7.1.15" evidence="9 10"/>
<dbReference type="PRINTS" id="PR00990">
    <property type="entry name" value="RIBOKINASE"/>
</dbReference>